<feature type="transmembrane region" description="Helical" evidence="1">
    <location>
        <begin position="140"/>
        <end position="160"/>
    </location>
</feature>
<keyword evidence="1" id="KW-1133">Transmembrane helix</keyword>
<proteinExistence type="predicted"/>
<feature type="transmembrane region" description="Helical" evidence="1">
    <location>
        <begin position="21"/>
        <end position="39"/>
    </location>
</feature>
<dbReference type="OrthoDB" id="4808266at2"/>
<dbReference type="Proteomes" id="UP000275256">
    <property type="component" value="Unassembled WGS sequence"/>
</dbReference>
<evidence type="ECO:0000256" key="1">
    <source>
        <dbReference type="SAM" id="Phobius"/>
    </source>
</evidence>
<dbReference type="RefSeq" id="WP_121900785.1">
    <property type="nucleotide sequence ID" value="NZ_REFW01000001.1"/>
</dbReference>
<dbReference type="AlphaFoldDB" id="A0A3M0GB44"/>
<sequence>MTSPTAGGHSTHARLRRAAQLLPLIAMAAWVVTLALPVLDSGDAAGPRIMVTSLGGQPFNLTETHPAFLLAWIGVLGCAASVWLLRSLRWWSVATMLVALMLGVLLLTTLVDPPSLLWDGVDEQGRPTGGYVIGQPAAGAVAWALGIGALFAAGLCAFVTRTRQT</sequence>
<keyword evidence="1" id="KW-0812">Transmembrane</keyword>
<evidence type="ECO:0008006" key="4">
    <source>
        <dbReference type="Google" id="ProtNLM"/>
    </source>
</evidence>
<organism evidence="2 3">
    <name type="scientific">Tessaracoccus antarcticus</name>
    <dbReference type="NCBI Taxonomy" id="2479848"/>
    <lineage>
        <taxon>Bacteria</taxon>
        <taxon>Bacillati</taxon>
        <taxon>Actinomycetota</taxon>
        <taxon>Actinomycetes</taxon>
        <taxon>Propionibacteriales</taxon>
        <taxon>Propionibacteriaceae</taxon>
        <taxon>Tessaracoccus</taxon>
    </lineage>
</organism>
<gene>
    <name evidence="2" type="ORF">EAX62_06655</name>
</gene>
<reference evidence="2 3" key="1">
    <citation type="submission" date="2018-10" db="EMBL/GenBank/DDBJ databases">
        <title>Tessaracoccus antarcticuss sp. nov., isolated from sediment.</title>
        <authorList>
            <person name="Zhou L.Y."/>
            <person name="Du Z.J."/>
        </authorList>
    </citation>
    <scope>NUCLEOTIDE SEQUENCE [LARGE SCALE GENOMIC DNA]</scope>
    <source>
        <strain evidence="2 3">JDX10</strain>
    </source>
</reference>
<protein>
    <recommendedName>
        <fullName evidence="4">DUF2567 domain-containing protein</fullName>
    </recommendedName>
</protein>
<evidence type="ECO:0000313" key="2">
    <source>
        <dbReference type="EMBL" id="RMB62235.1"/>
    </source>
</evidence>
<feature type="transmembrane region" description="Helical" evidence="1">
    <location>
        <begin position="67"/>
        <end position="85"/>
    </location>
</feature>
<feature type="transmembrane region" description="Helical" evidence="1">
    <location>
        <begin position="90"/>
        <end position="111"/>
    </location>
</feature>
<evidence type="ECO:0000313" key="3">
    <source>
        <dbReference type="Proteomes" id="UP000275256"/>
    </source>
</evidence>
<keyword evidence="1" id="KW-0472">Membrane</keyword>
<comment type="caution">
    <text evidence="2">The sequence shown here is derived from an EMBL/GenBank/DDBJ whole genome shotgun (WGS) entry which is preliminary data.</text>
</comment>
<accession>A0A3M0GB44</accession>
<dbReference type="EMBL" id="REFW01000001">
    <property type="protein sequence ID" value="RMB62235.1"/>
    <property type="molecule type" value="Genomic_DNA"/>
</dbReference>
<keyword evidence="3" id="KW-1185">Reference proteome</keyword>
<name>A0A3M0GB44_9ACTN</name>